<dbReference type="Pfam" id="PF14529">
    <property type="entry name" value="Exo_endo_phos_2"/>
    <property type="match status" value="1"/>
</dbReference>
<dbReference type="EMBL" id="ABJB010972051">
    <property type="status" value="NOT_ANNOTATED_CDS"/>
    <property type="molecule type" value="Genomic_DNA"/>
</dbReference>
<dbReference type="VEuPathDB" id="VectorBase:ISCP_030846"/>
<dbReference type="VEuPathDB" id="VectorBase:ISCI021625"/>
<dbReference type="EnsemblMetazoa" id="ISCW021625-RA">
    <property type="protein sequence ID" value="ISCW021625-PA"/>
    <property type="gene ID" value="ISCW021625"/>
</dbReference>
<dbReference type="OrthoDB" id="6515679at2759"/>
<dbReference type="Proteomes" id="UP000001555">
    <property type="component" value="Unassembled WGS sequence"/>
</dbReference>
<evidence type="ECO:0000313" key="2">
    <source>
        <dbReference type="EMBL" id="EEC14949.1"/>
    </source>
</evidence>
<dbReference type="AlphaFoldDB" id="B7Q7X7"/>
<dbReference type="EMBL" id="DS878857">
    <property type="protein sequence ID" value="EEC14949.1"/>
    <property type="molecule type" value="Genomic_DNA"/>
</dbReference>
<evidence type="ECO:0000313" key="3">
    <source>
        <dbReference type="EnsemblMetazoa" id="ISCW021625-PA"/>
    </source>
</evidence>
<protein>
    <recommendedName>
        <fullName evidence="1">Endonuclease/exonuclease/phosphatase domain-containing protein</fullName>
    </recommendedName>
</protein>
<dbReference type="PANTHER" id="PTHR33273">
    <property type="entry name" value="DOMAIN-CONTAINING PROTEIN, PUTATIVE-RELATED"/>
    <property type="match status" value="1"/>
</dbReference>
<reference evidence="3" key="2">
    <citation type="submission" date="2020-05" db="UniProtKB">
        <authorList>
            <consortium name="EnsemblMetazoa"/>
        </authorList>
    </citation>
    <scope>IDENTIFICATION</scope>
    <source>
        <strain evidence="3">wikel</strain>
    </source>
</reference>
<keyword evidence="4" id="KW-1185">Reference proteome</keyword>
<sequence length="192" mass="21341">MTATLVSNQLTAVQHEFDNSAADYTLTEIIPAKKEQVSLYVLNVYSSPKDQSREVTALLESTTQLAKKGQLVITGDFNAPHVEWGYHKSFKKGNILWNKIQELGLSLLNDPHTATRTGNSISRDTTPDLTLAKNVKNPVWRNTGADLNSDHYILATTLRTESIKASDDPDTQVKAVEWAYAVRDLHGLDIAY</sequence>
<dbReference type="InterPro" id="IPR036691">
    <property type="entry name" value="Endo/exonu/phosph_ase_sf"/>
</dbReference>
<dbReference type="PANTHER" id="PTHR33273:SF4">
    <property type="entry name" value="ENDONUCLEASE_EXONUCLEASE_PHOSPHATASE DOMAIN-CONTAINING PROTEIN"/>
    <property type="match status" value="1"/>
</dbReference>
<gene>
    <name evidence="2" type="ORF">IscW_ISCW021625</name>
</gene>
<dbReference type="VEuPathDB" id="VectorBase:ISCW021625"/>
<organism>
    <name type="scientific">Ixodes scapularis</name>
    <name type="common">Black-legged tick</name>
    <name type="synonym">Deer tick</name>
    <dbReference type="NCBI Taxonomy" id="6945"/>
    <lineage>
        <taxon>Eukaryota</taxon>
        <taxon>Metazoa</taxon>
        <taxon>Ecdysozoa</taxon>
        <taxon>Arthropoda</taxon>
        <taxon>Chelicerata</taxon>
        <taxon>Arachnida</taxon>
        <taxon>Acari</taxon>
        <taxon>Parasitiformes</taxon>
        <taxon>Ixodida</taxon>
        <taxon>Ixodoidea</taxon>
        <taxon>Ixodidae</taxon>
        <taxon>Ixodinae</taxon>
        <taxon>Ixodes</taxon>
    </lineage>
</organism>
<dbReference type="InterPro" id="IPR005135">
    <property type="entry name" value="Endo/exonuclease/phosphatase"/>
</dbReference>
<dbReference type="GO" id="GO:0003824">
    <property type="term" value="F:catalytic activity"/>
    <property type="evidence" value="ECO:0007669"/>
    <property type="project" value="InterPro"/>
</dbReference>
<evidence type="ECO:0000313" key="4">
    <source>
        <dbReference type="Proteomes" id="UP000001555"/>
    </source>
</evidence>
<dbReference type="Gene3D" id="3.60.10.10">
    <property type="entry name" value="Endonuclease/exonuclease/phosphatase"/>
    <property type="match status" value="1"/>
</dbReference>
<name>B7Q7X7_IXOSC</name>
<dbReference type="InParanoid" id="B7Q7X7"/>
<dbReference type="SUPFAM" id="SSF56219">
    <property type="entry name" value="DNase I-like"/>
    <property type="match status" value="1"/>
</dbReference>
<feature type="domain" description="Endonuclease/exonuclease/phosphatase" evidence="1">
    <location>
        <begin position="40"/>
        <end position="153"/>
    </location>
</feature>
<reference evidence="2 4" key="1">
    <citation type="submission" date="2008-03" db="EMBL/GenBank/DDBJ databases">
        <title>Annotation of Ixodes scapularis.</title>
        <authorList>
            <consortium name="Ixodes scapularis Genome Project Consortium"/>
            <person name="Caler E."/>
            <person name="Hannick L.I."/>
            <person name="Bidwell S."/>
            <person name="Joardar V."/>
            <person name="Thiagarajan M."/>
            <person name="Amedeo P."/>
            <person name="Galinsky K.J."/>
            <person name="Schobel S."/>
            <person name="Inman J."/>
            <person name="Hostetler J."/>
            <person name="Miller J."/>
            <person name="Hammond M."/>
            <person name="Megy K."/>
            <person name="Lawson D."/>
            <person name="Kodira C."/>
            <person name="Sutton G."/>
            <person name="Meyer J."/>
            <person name="Hill C.A."/>
            <person name="Birren B."/>
            <person name="Nene V."/>
            <person name="Collins F."/>
            <person name="Alarcon-Chaidez F."/>
            <person name="Wikel S."/>
            <person name="Strausberg R."/>
        </authorList>
    </citation>
    <scope>NUCLEOTIDE SEQUENCE [LARGE SCALE GENOMIC DNA]</scope>
    <source>
        <strain evidence="4">Wikel</strain>
        <strain evidence="2">Wikel colony</strain>
    </source>
</reference>
<dbReference type="EMBL" id="ABJB010775811">
    <property type="status" value="NOT_ANNOTATED_CDS"/>
    <property type="molecule type" value="Genomic_DNA"/>
</dbReference>
<accession>B7Q7X7</accession>
<proteinExistence type="predicted"/>
<dbReference type="HOGENOM" id="CLU_1416609_0_0_1"/>
<dbReference type="PaxDb" id="6945-B7Q7X7"/>
<evidence type="ECO:0000259" key="1">
    <source>
        <dbReference type="Pfam" id="PF14529"/>
    </source>
</evidence>